<dbReference type="Proteomes" id="UP000706124">
    <property type="component" value="Unassembled WGS sequence"/>
</dbReference>
<evidence type="ECO:0000256" key="4">
    <source>
        <dbReference type="ARBA" id="ARBA00023136"/>
    </source>
</evidence>
<dbReference type="OrthoDB" id="5511599at2759"/>
<dbReference type="Pfam" id="PF02238">
    <property type="entry name" value="COX7a"/>
    <property type="match status" value="1"/>
</dbReference>
<evidence type="ECO:0000256" key="5">
    <source>
        <dbReference type="SAM" id="Phobius"/>
    </source>
</evidence>
<accession>A0A9P7M5C2</accession>
<keyword evidence="4 5" id="KW-0472">Membrane</keyword>
<reference evidence="6 7" key="1">
    <citation type="journal article" date="2020" name="bioRxiv">
        <title>Whole genome comparisons of ergot fungi reveals the divergence and evolution of species within the genus Claviceps are the result of varying mechanisms driving genome evolution and host range expansion.</title>
        <authorList>
            <person name="Wyka S.A."/>
            <person name="Mondo S.J."/>
            <person name="Liu M."/>
            <person name="Dettman J."/>
            <person name="Nalam V."/>
            <person name="Broders K.D."/>
        </authorList>
    </citation>
    <scope>NUCLEOTIDE SEQUENCE [LARGE SCALE GENOMIC DNA]</scope>
    <source>
        <strain evidence="6 7">CCC 1485</strain>
    </source>
</reference>
<dbReference type="GO" id="GO:0005743">
    <property type="term" value="C:mitochondrial inner membrane"/>
    <property type="evidence" value="ECO:0007669"/>
    <property type="project" value="UniProtKB-SubCell"/>
</dbReference>
<evidence type="ECO:0000313" key="7">
    <source>
        <dbReference type="Proteomes" id="UP000706124"/>
    </source>
</evidence>
<evidence type="ECO:0000256" key="1">
    <source>
        <dbReference type="ARBA" id="ARBA00004273"/>
    </source>
</evidence>
<comment type="subcellular location">
    <subcellularLocation>
        <location evidence="1">Mitochondrion inner membrane</location>
    </subcellularLocation>
</comment>
<dbReference type="EMBL" id="SRPO01000786">
    <property type="protein sequence ID" value="KAG5929998.1"/>
    <property type="molecule type" value="Genomic_DNA"/>
</dbReference>
<keyword evidence="2" id="KW-0999">Mitochondrion inner membrane</keyword>
<proteinExistence type="predicted"/>
<gene>
    <name evidence="6" type="ORF">E4U60_007210</name>
</gene>
<sequence length="133" mass="15572">MTKLTRRVIIENAHQTLRQITLISILTCLISSFRRIVHLTRSYCNTVFRLSLLHDYQNGVSFPHPLIDAKNKVPEQQRYYQQAYKAHTRIWMIGSRSRWYMTPYLVLLWGGFGAALYAAGRKVTGHNTWFGKN</sequence>
<comment type="caution">
    <text evidence="6">The sequence shown here is derived from an EMBL/GenBank/DDBJ whole genome shotgun (WGS) entry which is preliminary data.</text>
</comment>
<keyword evidence="7" id="KW-1185">Reference proteome</keyword>
<protein>
    <submittedName>
        <fullName evidence="6">Uncharacterized protein</fullName>
    </submittedName>
</protein>
<name>A0A9P7M5C2_9HYPO</name>
<dbReference type="InterPro" id="IPR039297">
    <property type="entry name" value="COX7a"/>
</dbReference>
<evidence type="ECO:0000256" key="2">
    <source>
        <dbReference type="ARBA" id="ARBA00022792"/>
    </source>
</evidence>
<organism evidence="6 7">
    <name type="scientific">Claviceps pazoutovae</name>
    <dbReference type="NCBI Taxonomy" id="1649127"/>
    <lineage>
        <taxon>Eukaryota</taxon>
        <taxon>Fungi</taxon>
        <taxon>Dikarya</taxon>
        <taxon>Ascomycota</taxon>
        <taxon>Pezizomycotina</taxon>
        <taxon>Sordariomycetes</taxon>
        <taxon>Hypocreomycetidae</taxon>
        <taxon>Hypocreales</taxon>
        <taxon>Clavicipitaceae</taxon>
        <taxon>Claviceps</taxon>
    </lineage>
</organism>
<feature type="transmembrane region" description="Helical" evidence="5">
    <location>
        <begin position="99"/>
        <end position="119"/>
    </location>
</feature>
<evidence type="ECO:0000256" key="3">
    <source>
        <dbReference type="ARBA" id="ARBA00023128"/>
    </source>
</evidence>
<evidence type="ECO:0000313" key="6">
    <source>
        <dbReference type="EMBL" id="KAG5929998.1"/>
    </source>
</evidence>
<keyword evidence="3" id="KW-0496">Mitochondrion</keyword>
<dbReference type="AlphaFoldDB" id="A0A9P7M5C2"/>
<keyword evidence="5" id="KW-1133">Transmembrane helix</keyword>
<keyword evidence="5" id="KW-0812">Transmembrane</keyword>